<dbReference type="EMBL" id="FR872658">
    <property type="protein sequence ID" value="CCB91869.1"/>
    <property type="molecule type" value="Genomic_DNA"/>
</dbReference>
<gene>
    <name evidence="1" type="ORF">WCH_AA00240</name>
</gene>
<dbReference type="AlphaFoldDB" id="F8LEF3"/>
<evidence type="ECO:0000313" key="1">
    <source>
        <dbReference type="EMBL" id="CCB91869.1"/>
    </source>
</evidence>
<reference evidence="1" key="1">
    <citation type="submission" date="2011-05" db="EMBL/GenBank/DDBJ databases">
        <title>Unity in variety -- the pan-genome of the Chlamydiae.</title>
        <authorList>
            <person name="Collingro A."/>
            <person name="Tischler P."/>
            <person name="Weinmaier T."/>
            <person name="Penz T."/>
            <person name="Heinz E."/>
            <person name="Brunham R.C."/>
            <person name="Read T.D."/>
            <person name="Bavoil P.M."/>
            <person name="Sachse K."/>
            <person name="Kahane S."/>
            <person name="Friedman M.G."/>
            <person name="Rattei T."/>
            <person name="Myers G.S.A."/>
            <person name="Horn M."/>
        </authorList>
    </citation>
    <scope>NUCLEOTIDE SEQUENCE</scope>
    <source>
        <strain evidence="1">2032/99</strain>
    </source>
</reference>
<name>F8LEF3_9BACT</name>
<organism evidence="1">
    <name type="scientific">Waddlia chondrophila 2032/99</name>
    <dbReference type="NCBI Taxonomy" id="765953"/>
    <lineage>
        <taxon>Bacteria</taxon>
        <taxon>Pseudomonadati</taxon>
        <taxon>Chlamydiota</taxon>
        <taxon>Chlamydiia</taxon>
        <taxon>Parachlamydiales</taxon>
        <taxon>Waddliaceae</taxon>
        <taxon>Waddlia</taxon>
    </lineage>
</organism>
<sequence>MENHNWDSDVSLIDDWLEVNWKLLIERELLEGNGVLAPLSLSVSDIFFSSSLKKYAIEARITEHEISKFFEFRLSSSLRFRLFGFSTKLKNSGFGLYPPFDTADLVLDSKKEIYSIPFEYLEFYLVEYAS</sequence>
<proteinExistence type="predicted"/>
<accession>F8LEF3</accession>
<protein>
    <submittedName>
        <fullName evidence="1">Uncharacterized protein</fullName>
    </submittedName>
</protein>